<keyword evidence="2" id="KW-1185">Reference proteome</keyword>
<sequence length="115" mass="13392">MISKLSDKSQYTFKTAHAIVTYIEIVDKPITTKDVLNDEEIIAIVQAKENKEPISKDKNEDGVLNLPVSAAEVCNMMQIFIHYEEQENADLYLHDPYPQKSYFQDYFQDYSQDYS</sequence>
<dbReference type="Proteomes" id="UP000789920">
    <property type="component" value="Unassembled WGS sequence"/>
</dbReference>
<proteinExistence type="predicted"/>
<name>A0ACA9L1R8_9GLOM</name>
<evidence type="ECO:0000313" key="2">
    <source>
        <dbReference type="Proteomes" id="UP000789920"/>
    </source>
</evidence>
<comment type="caution">
    <text evidence="1">The sequence shown here is derived from an EMBL/GenBank/DDBJ whole genome shotgun (WGS) entry which is preliminary data.</text>
</comment>
<dbReference type="EMBL" id="CAJVQC010002059">
    <property type="protein sequence ID" value="CAG8504864.1"/>
    <property type="molecule type" value="Genomic_DNA"/>
</dbReference>
<gene>
    <name evidence="1" type="ORF">RPERSI_LOCUS1989</name>
</gene>
<reference evidence="1" key="1">
    <citation type="submission" date="2021-06" db="EMBL/GenBank/DDBJ databases">
        <authorList>
            <person name="Kallberg Y."/>
            <person name="Tangrot J."/>
            <person name="Rosling A."/>
        </authorList>
    </citation>
    <scope>NUCLEOTIDE SEQUENCE</scope>
    <source>
        <strain evidence="1">MA461A</strain>
    </source>
</reference>
<organism evidence="1 2">
    <name type="scientific">Racocetra persica</name>
    <dbReference type="NCBI Taxonomy" id="160502"/>
    <lineage>
        <taxon>Eukaryota</taxon>
        <taxon>Fungi</taxon>
        <taxon>Fungi incertae sedis</taxon>
        <taxon>Mucoromycota</taxon>
        <taxon>Glomeromycotina</taxon>
        <taxon>Glomeromycetes</taxon>
        <taxon>Diversisporales</taxon>
        <taxon>Gigasporaceae</taxon>
        <taxon>Racocetra</taxon>
    </lineage>
</organism>
<accession>A0ACA9L1R8</accession>
<evidence type="ECO:0000313" key="1">
    <source>
        <dbReference type="EMBL" id="CAG8504864.1"/>
    </source>
</evidence>
<protein>
    <submittedName>
        <fullName evidence="1">35065_t:CDS:1</fullName>
    </submittedName>
</protein>